<dbReference type="SUPFAM" id="SSF56317">
    <property type="entry name" value="Carbon-nitrogen hydrolase"/>
    <property type="match status" value="1"/>
</dbReference>
<dbReference type="AlphaFoldDB" id="A0A0N8K1I1"/>
<dbReference type="PANTHER" id="PTHR10609:SF14">
    <property type="entry name" value="BIOTINIDASE"/>
    <property type="match status" value="1"/>
</dbReference>
<dbReference type="Gene3D" id="3.60.110.10">
    <property type="entry name" value="Carbon-nitrogen hydrolase"/>
    <property type="match status" value="1"/>
</dbReference>
<organism evidence="12 14">
    <name type="scientific">Scleropages formosus</name>
    <name type="common">Asian bonytongue</name>
    <name type="synonym">Osteoglossum formosum</name>
    <dbReference type="NCBI Taxonomy" id="113540"/>
    <lineage>
        <taxon>Eukaryota</taxon>
        <taxon>Metazoa</taxon>
        <taxon>Chordata</taxon>
        <taxon>Craniata</taxon>
        <taxon>Vertebrata</taxon>
        <taxon>Euteleostomi</taxon>
        <taxon>Actinopterygii</taxon>
        <taxon>Neopterygii</taxon>
        <taxon>Teleostei</taxon>
        <taxon>Osteoglossocephala</taxon>
        <taxon>Osteoglossomorpha</taxon>
        <taxon>Osteoglossiformes</taxon>
        <taxon>Osteoglossidae</taxon>
        <taxon>Scleropages</taxon>
    </lineage>
</organism>
<comment type="catalytic activity">
    <reaction evidence="8">
        <text>biocytin + H2O = biotin + L-lysine</text>
        <dbReference type="Rhea" id="RHEA:77171"/>
        <dbReference type="ChEBI" id="CHEBI:15377"/>
        <dbReference type="ChEBI" id="CHEBI:32551"/>
        <dbReference type="ChEBI" id="CHEBI:57586"/>
        <dbReference type="ChEBI" id="CHEBI:195545"/>
        <dbReference type="EC" id="3.5.1.12"/>
    </reaction>
</comment>
<evidence type="ECO:0000259" key="11">
    <source>
        <dbReference type="PROSITE" id="PS50263"/>
    </source>
</evidence>
<reference evidence="13" key="3">
    <citation type="submission" date="2025-05" db="UniProtKB">
        <authorList>
            <consortium name="Ensembl"/>
        </authorList>
    </citation>
    <scope>IDENTIFICATION</scope>
</reference>
<evidence type="ECO:0000313" key="12">
    <source>
        <dbReference type="EMBL" id="KPP75001.1"/>
    </source>
</evidence>
<feature type="active site" description="Proton acceptor" evidence="9">
    <location>
        <position position="82"/>
    </location>
</feature>
<evidence type="ECO:0000313" key="15">
    <source>
        <dbReference type="Proteomes" id="UP000694397"/>
    </source>
</evidence>
<dbReference type="FunFam" id="3.60.110.10:FF:000001">
    <property type="entry name" value="biotinidase isoform X1"/>
    <property type="match status" value="1"/>
</dbReference>
<dbReference type="GeneTree" id="ENSGT00390000013823"/>
<dbReference type="RefSeq" id="XP_018605903.1">
    <property type="nucleotide sequence ID" value="XM_018750387.2"/>
</dbReference>
<evidence type="ECO:0000256" key="2">
    <source>
        <dbReference type="ARBA" id="ARBA00022729"/>
    </source>
</evidence>
<evidence type="ECO:0000313" key="14">
    <source>
        <dbReference type="Proteomes" id="UP000034805"/>
    </source>
</evidence>
<dbReference type="RefSeq" id="XP_018605905.1">
    <property type="nucleotide sequence ID" value="XM_018750389.2"/>
</dbReference>
<feature type="domain" description="CN hydrolase" evidence="11">
    <location>
        <begin position="39"/>
        <end position="310"/>
    </location>
</feature>
<dbReference type="InterPro" id="IPR043957">
    <property type="entry name" value="Vanin_C"/>
</dbReference>
<keyword evidence="2 10" id="KW-0732">Signal</keyword>
<dbReference type="KEGG" id="sfm:108933388"/>
<reference evidence="13 15" key="2">
    <citation type="submission" date="2019-04" db="EMBL/GenBank/DDBJ databases">
        <authorList>
            <consortium name="Wellcome Sanger Institute Data Sharing"/>
        </authorList>
    </citation>
    <scope>NUCLEOTIDE SEQUENCE [LARGE SCALE GENOMIC DNA]</scope>
</reference>
<evidence type="ECO:0000313" key="13">
    <source>
        <dbReference type="Ensembl" id="ENSSFOP00015020486.1"/>
    </source>
</evidence>
<dbReference type="RefSeq" id="XP_018605906.1">
    <property type="nucleotide sequence ID" value="XM_018750390.2"/>
</dbReference>
<gene>
    <name evidence="13" type="primary">BTD</name>
    <name evidence="12" type="ORF">Z043_105786</name>
</gene>
<dbReference type="EMBL" id="JARO02001589">
    <property type="protein sequence ID" value="KPP75001.1"/>
    <property type="molecule type" value="Genomic_DNA"/>
</dbReference>
<evidence type="ECO:0000256" key="4">
    <source>
        <dbReference type="ARBA" id="ARBA00023180"/>
    </source>
</evidence>
<keyword evidence="3" id="KW-0378">Hydrolase</keyword>
<protein>
    <recommendedName>
        <fullName evidence="7">Biotinidase</fullName>
        <ecNumber evidence="6">3.5.1.12</ecNumber>
    </recommendedName>
</protein>
<evidence type="ECO:0000256" key="10">
    <source>
        <dbReference type="SAM" id="SignalP"/>
    </source>
</evidence>
<feature type="active site" description="Nucleophile" evidence="9">
    <location>
        <position position="216"/>
    </location>
</feature>
<proteinExistence type="inferred from homology"/>
<keyword evidence="15" id="KW-1185">Reference proteome</keyword>
<dbReference type="Pfam" id="PF00795">
    <property type="entry name" value="CN_hydrolase"/>
    <property type="match status" value="1"/>
</dbReference>
<reference evidence="12 14" key="1">
    <citation type="submission" date="2015-08" db="EMBL/GenBank/DDBJ databases">
        <title>The genome of the Asian arowana (Scleropages formosus).</title>
        <authorList>
            <person name="Tan M.H."/>
            <person name="Gan H.M."/>
            <person name="Croft L.J."/>
            <person name="Austin C.M."/>
        </authorList>
    </citation>
    <scope>NUCLEOTIDE SEQUENCE [LARGE SCALE GENOMIC DNA]</scope>
    <source>
        <strain evidence="12">Aro1</strain>
    </source>
</reference>
<comment type="similarity">
    <text evidence="1">Belongs to the carbon-nitrogen hydrolase superfamily. BTD/VNN family.</text>
</comment>
<evidence type="ECO:0000256" key="7">
    <source>
        <dbReference type="ARBA" id="ARBA00039680"/>
    </source>
</evidence>
<feature type="chain" id="PRO_5010625088" description="Biotinidase" evidence="10">
    <location>
        <begin position="26"/>
        <end position="514"/>
    </location>
</feature>
<name>A0A0N8K1I1_SCLFO</name>
<dbReference type="GeneID" id="108933388"/>
<keyword evidence="4" id="KW-0325">Glycoprotein</keyword>
<evidence type="ECO:0000256" key="1">
    <source>
        <dbReference type="ARBA" id="ARBA00008225"/>
    </source>
</evidence>
<dbReference type="RefSeq" id="XP_018605904.1">
    <property type="nucleotide sequence ID" value="XM_018750388.2"/>
</dbReference>
<evidence type="ECO:0000256" key="6">
    <source>
        <dbReference type="ARBA" id="ARBA00039012"/>
    </source>
</evidence>
<accession>A0A0N8K1I1</accession>
<dbReference type="Proteomes" id="UP000694397">
    <property type="component" value="Chromosome 23"/>
</dbReference>
<dbReference type="CTD" id="686"/>
<evidence type="ECO:0000256" key="5">
    <source>
        <dbReference type="ARBA" id="ARBA00037073"/>
    </source>
</evidence>
<comment type="function">
    <text evidence="5">Catalytic release of biotin from biocytin, the product of biotin-dependent carboxylases degradation.</text>
</comment>
<dbReference type="OrthoDB" id="10250282at2759"/>
<dbReference type="CDD" id="cd07567">
    <property type="entry name" value="biotinidase_like"/>
    <property type="match status" value="1"/>
</dbReference>
<evidence type="ECO:0000256" key="9">
    <source>
        <dbReference type="PIRSR" id="PIRSR011861-1"/>
    </source>
</evidence>
<sequence>MASHILGDSSAVLWLCHVLLAQALGRTYMAAVYEHRAVLNPNPGQPLGRQFALEHMWQNLDVFEEQAAAAAKQGAQIIVFPEDGIHGFNYTRESIAGYLETVPDPTAVRWSPCSEPERVPHTEVLRRLSCMAKKNAIYVVANMPDRQDCDILNDARCPLDGRYQFNTDVVFDTSGTIVARYHKQNLYFEAAFDTPPECEHVTFDTPFAGRFGVFTCFDILFYEPAVSLVEKLGVRQLVYPTAWMNQLPLLAAVQFQRAFSHAAGVTLLAANVRAAGLGMTGSGIFTPWQEVYQHNTENEDGRLLVSEVPVLDHEEINHRRGRGWPLEPFSGQELLQPQFCQEEARECREDPNQRPASYSSTSTALMMYDNFTVAPLEGPEGNLMVCDKLLCCHLLYRRTYEPNELYVLGVFSGLHVVHGTYHLEVCALVRCAGSTLASCGGETDHASTRIDFHLQGNFSTRHVFPSLLGSGMQLDRPDRHGQKGGKVFMSRTGMRSGLVTASLYGRVYEKDNKS</sequence>
<dbReference type="Proteomes" id="UP000034805">
    <property type="component" value="Unassembled WGS sequence"/>
</dbReference>
<dbReference type="InterPro" id="IPR036526">
    <property type="entry name" value="C-N_Hydrolase_sf"/>
</dbReference>
<dbReference type="InterPro" id="IPR040154">
    <property type="entry name" value="Biotinidase/VNN"/>
</dbReference>
<dbReference type="PIRSF" id="PIRSF011861">
    <property type="entry name" value="Biotinidase"/>
    <property type="match status" value="1"/>
</dbReference>
<evidence type="ECO:0000256" key="3">
    <source>
        <dbReference type="ARBA" id="ARBA00022801"/>
    </source>
</evidence>
<dbReference type="PROSITE" id="PS50263">
    <property type="entry name" value="CN_HYDROLASE"/>
    <property type="match status" value="1"/>
</dbReference>
<dbReference type="EC" id="3.5.1.12" evidence="6"/>
<dbReference type="RefSeq" id="XP_029103918.1">
    <property type="nucleotide sequence ID" value="XM_029248085.1"/>
</dbReference>
<evidence type="ECO:0000256" key="8">
    <source>
        <dbReference type="ARBA" id="ARBA00043697"/>
    </source>
</evidence>
<feature type="signal peptide" evidence="10">
    <location>
        <begin position="1"/>
        <end position="25"/>
    </location>
</feature>
<dbReference type="GO" id="GO:0047708">
    <property type="term" value="F:biotinidase activity"/>
    <property type="evidence" value="ECO:0007669"/>
    <property type="project" value="UniProtKB-EC"/>
</dbReference>
<dbReference type="InterPro" id="IPR012101">
    <property type="entry name" value="Biotinidase-like_euk"/>
</dbReference>
<dbReference type="Pfam" id="PF19018">
    <property type="entry name" value="Vanin_C"/>
    <property type="match status" value="1"/>
</dbReference>
<dbReference type="PANTHER" id="PTHR10609">
    <property type="entry name" value="BIOTINIDASE-RELATED"/>
    <property type="match status" value="1"/>
</dbReference>
<dbReference type="STRING" id="113540.ENSSFOP00015020486"/>
<dbReference type="Ensembl" id="ENSSFOT00015020719.2">
    <property type="protein sequence ID" value="ENSSFOP00015020486.1"/>
    <property type="gene ID" value="ENSSFOG00015013192.2"/>
</dbReference>
<dbReference type="InterPro" id="IPR003010">
    <property type="entry name" value="C-N_Hydrolase"/>
</dbReference>
<feature type="active site" description="Proton donor" evidence="9">
    <location>
        <position position="183"/>
    </location>
</feature>